<evidence type="ECO:0000256" key="2">
    <source>
        <dbReference type="ARBA" id="ARBA00023002"/>
    </source>
</evidence>
<dbReference type="EC" id="1.-.-.-" evidence="4"/>
<comment type="similarity">
    <text evidence="1">Belongs to the NAD(P)H dehydrogenase (quinone) family.</text>
</comment>
<feature type="domain" description="Flavodoxin-like fold" evidence="3">
    <location>
        <begin position="3"/>
        <end position="177"/>
    </location>
</feature>
<dbReference type="AlphaFoldDB" id="A0AAP6JF50"/>
<evidence type="ECO:0000313" key="4">
    <source>
        <dbReference type="EMBL" id="MEA5445703.1"/>
    </source>
</evidence>
<dbReference type="Pfam" id="PF02525">
    <property type="entry name" value="Flavodoxin_2"/>
    <property type="match status" value="1"/>
</dbReference>
<dbReference type="InterPro" id="IPR051545">
    <property type="entry name" value="NAD(P)H_dehydrogenase_qn"/>
</dbReference>
<reference evidence="4 5" key="1">
    <citation type="submission" date="2023-12" db="EMBL/GenBank/DDBJ databases">
        <title>Whole-genome sequencing of halo(alkali)philic microorganisms from hypersaline lakes.</title>
        <authorList>
            <person name="Sorokin D.Y."/>
            <person name="Merkel A.Y."/>
            <person name="Messina E."/>
            <person name="Yakimov M."/>
        </authorList>
    </citation>
    <scope>NUCLEOTIDE SEQUENCE [LARGE SCALE GENOMIC DNA]</scope>
    <source>
        <strain evidence="4 5">AB-CW1</strain>
    </source>
</reference>
<dbReference type="InterPro" id="IPR003680">
    <property type="entry name" value="Flavodoxin_fold"/>
</dbReference>
<dbReference type="EC" id="1.6.99.-" evidence="4"/>
<dbReference type="RefSeq" id="WP_346051406.1">
    <property type="nucleotide sequence ID" value="NZ_JAYGII010000013.1"/>
</dbReference>
<keyword evidence="2 4" id="KW-0560">Oxidoreductase</keyword>
<dbReference type="GO" id="GO:0003955">
    <property type="term" value="F:NAD(P)H dehydrogenase (quinone) activity"/>
    <property type="evidence" value="ECO:0007669"/>
    <property type="project" value="TreeGrafter"/>
</dbReference>
<organism evidence="4 5">
    <name type="scientific">Natronospira elongata</name>
    <dbReference type="NCBI Taxonomy" id="3110268"/>
    <lineage>
        <taxon>Bacteria</taxon>
        <taxon>Pseudomonadati</taxon>
        <taxon>Pseudomonadota</taxon>
        <taxon>Gammaproteobacteria</taxon>
        <taxon>Natronospirales</taxon>
        <taxon>Natronospiraceae</taxon>
        <taxon>Natronospira</taxon>
    </lineage>
</organism>
<evidence type="ECO:0000259" key="3">
    <source>
        <dbReference type="Pfam" id="PF02525"/>
    </source>
</evidence>
<dbReference type="InterPro" id="IPR029039">
    <property type="entry name" value="Flavoprotein-like_sf"/>
</dbReference>
<protein>
    <submittedName>
        <fullName evidence="4">NAD(P)H-dependent oxidoreductase</fullName>
        <ecNumber evidence="4">1.-.-.-</ecNumber>
        <ecNumber evidence="4">1.6.99.-</ecNumber>
    </submittedName>
</protein>
<dbReference type="Gene3D" id="3.40.50.360">
    <property type="match status" value="1"/>
</dbReference>
<dbReference type="Proteomes" id="UP001302316">
    <property type="component" value="Unassembled WGS sequence"/>
</dbReference>
<evidence type="ECO:0000256" key="1">
    <source>
        <dbReference type="ARBA" id="ARBA00006252"/>
    </source>
</evidence>
<proteinExistence type="inferred from homology"/>
<dbReference type="PANTHER" id="PTHR10204:SF34">
    <property type="entry name" value="NAD(P)H DEHYDROGENASE [QUINONE] 1 ISOFORM 1"/>
    <property type="match status" value="1"/>
</dbReference>
<dbReference type="SUPFAM" id="SSF52218">
    <property type="entry name" value="Flavoproteins"/>
    <property type="match status" value="1"/>
</dbReference>
<gene>
    <name evidence="4" type="ORF">VCB98_07720</name>
</gene>
<name>A0AAP6JF50_9GAMM</name>
<evidence type="ECO:0000313" key="5">
    <source>
        <dbReference type="Proteomes" id="UP001302316"/>
    </source>
</evidence>
<dbReference type="GO" id="GO:0005829">
    <property type="term" value="C:cytosol"/>
    <property type="evidence" value="ECO:0007669"/>
    <property type="project" value="TreeGrafter"/>
</dbReference>
<sequence>MASIVIIQGHPDPAGGHFCHALAVAYQEAAEAAGHQVRHIDVAGLDFPWLRNATDFESGDPPPAIRQAQQAIEAADHLVFLYPLWLGDMPAILKAFLEQTFRPGFVTEPGQDMGSFGPRRLKGRSARLIVTMGMPALFYRLIYRAHSVKSFRRNILRFCGFKPVRTTLISASMGGDKGRARWLEKMKRLGRACR</sequence>
<dbReference type="EMBL" id="JAYGII010000013">
    <property type="protein sequence ID" value="MEA5445703.1"/>
    <property type="molecule type" value="Genomic_DNA"/>
</dbReference>
<comment type="caution">
    <text evidence="4">The sequence shown here is derived from an EMBL/GenBank/DDBJ whole genome shotgun (WGS) entry which is preliminary data.</text>
</comment>
<accession>A0AAP6JF50</accession>
<dbReference type="PANTHER" id="PTHR10204">
    <property type="entry name" value="NAD P H OXIDOREDUCTASE-RELATED"/>
    <property type="match status" value="1"/>
</dbReference>
<keyword evidence="5" id="KW-1185">Reference proteome</keyword>